<dbReference type="STRING" id="33114.A0A2G2XCB3"/>
<dbReference type="FunFam" id="3.80.10.10:FF:000383">
    <property type="entry name" value="Leucine-rich repeat receptor protein kinase EMS1"/>
    <property type="match status" value="1"/>
</dbReference>
<dbReference type="InterPro" id="IPR051582">
    <property type="entry name" value="LRR_extensin-like_regulator"/>
</dbReference>
<keyword evidence="3" id="KW-0433">Leucine-rich repeat</keyword>
<accession>A0A2G2XCB3</accession>
<evidence type="ECO:0000256" key="6">
    <source>
        <dbReference type="SAM" id="MobiDB-lite"/>
    </source>
</evidence>
<reference evidence="7 8" key="1">
    <citation type="journal article" date="2017" name="Genome Biol.">
        <title>New reference genome sequences of hot pepper reveal the massive evolution of plant disease-resistance genes by retroduplication.</title>
        <authorList>
            <person name="Kim S."/>
            <person name="Park J."/>
            <person name="Yeom S.I."/>
            <person name="Kim Y.M."/>
            <person name="Seo E."/>
            <person name="Kim K.T."/>
            <person name="Kim M.S."/>
            <person name="Lee J.M."/>
            <person name="Cheong K."/>
            <person name="Shin H.S."/>
            <person name="Kim S.B."/>
            <person name="Han K."/>
            <person name="Lee J."/>
            <person name="Park M."/>
            <person name="Lee H.A."/>
            <person name="Lee H.Y."/>
            <person name="Lee Y."/>
            <person name="Oh S."/>
            <person name="Lee J.H."/>
            <person name="Choi E."/>
            <person name="Choi E."/>
            <person name="Lee S.E."/>
            <person name="Jeon J."/>
            <person name="Kim H."/>
            <person name="Choi G."/>
            <person name="Song H."/>
            <person name="Lee J."/>
            <person name="Lee S.C."/>
            <person name="Kwon J.K."/>
            <person name="Lee H.Y."/>
            <person name="Koo N."/>
            <person name="Hong Y."/>
            <person name="Kim R.W."/>
            <person name="Kang W.H."/>
            <person name="Huh J.H."/>
            <person name="Kang B.C."/>
            <person name="Yang T.J."/>
            <person name="Lee Y.H."/>
            <person name="Bennetzen J.L."/>
            <person name="Choi D."/>
        </authorList>
    </citation>
    <scope>NUCLEOTIDE SEQUENCE [LARGE SCALE GENOMIC DNA]</scope>
    <source>
        <strain evidence="8">cv. PBC81</strain>
    </source>
</reference>
<evidence type="ECO:0000313" key="8">
    <source>
        <dbReference type="Proteomes" id="UP000224567"/>
    </source>
</evidence>
<keyword evidence="4" id="KW-0732">Signal</keyword>
<dbReference type="AlphaFoldDB" id="A0A2G2XCB3"/>
<keyword evidence="8" id="KW-1185">Reference proteome</keyword>
<dbReference type="Proteomes" id="UP000224567">
    <property type="component" value="Unassembled WGS sequence"/>
</dbReference>
<evidence type="ECO:0000256" key="5">
    <source>
        <dbReference type="ARBA" id="ARBA00022737"/>
    </source>
</evidence>
<dbReference type="SUPFAM" id="SSF52058">
    <property type="entry name" value="L domain-like"/>
    <property type="match status" value="1"/>
</dbReference>
<feature type="region of interest" description="Disordered" evidence="6">
    <location>
        <begin position="63"/>
        <end position="126"/>
    </location>
</feature>
<evidence type="ECO:0000256" key="1">
    <source>
        <dbReference type="ARBA" id="ARBA00004613"/>
    </source>
</evidence>
<evidence type="ECO:0000256" key="4">
    <source>
        <dbReference type="ARBA" id="ARBA00022729"/>
    </source>
</evidence>
<reference evidence="8" key="2">
    <citation type="journal article" date="2017" name="J. Anim. Genet.">
        <title>Multiple reference genome sequences of hot pepper reveal the massive evolution of plant disease resistance genes by retroduplication.</title>
        <authorList>
            <person name="Kim S."/>
            <person name="Park J."/>
            <person name="Yeom S.-I."/>
            <person name="Kim Y.-M."/>
            <person name="Seo E."/>
            <person name="Kim K.-T."/>
            <person name="Kim M.-S."/>
            <person name="Lee J.M."/>
            <person name="Cheong K."/>
            <person name="Shin H.-S."/>
            <person name="Kim S.-B."/>
            <person name="Han K."/>
            <person name="Lee J."/>
            <person name="Park M."/>
            <person name="Lee H.-A."/>
            <person name="Lee H.-Y."/>
            <person name="Lee Y."/>
            <person name="Oh S."/>
            <person name="Lee J.H."/>
            <person name="Choi E."/>
            <person name="Choi E."/>
            <person name="Lee S.E."/>
            <person name="Jeon J."/>
            <person name="Kim H."/>
            <person name="Choi G."/>
            <person name="Song H."/>
            <person name="Lee J."/>
            <person name="Lee S.-C."/>
            <person name="Kwon J.-K."/>
            <person name="Lee H.-Y."/>
            <person name="Koo N."/>
            <person name="Hong Y."/>
            <person name="Kim R.W."/>
            <person name="Kang W.-H."/>
            <person name="Huh J.H."/>
            <person name="Kang B.-C."/>
            <person name="Yang T.-J."/>
            <person name="Lee Y.-H."/>
            <person name="Bennetzen J.L."/>
            <person name="Choi D."/>
        </authorList>
    </citation>
    <scope>NUCLEOTIDE SEQUENCE [LARGE SCALE GENOMIC DNA]</scope>
    <source>
        <strain evidence="8">cv. PBC81</strain>
    </source>
</reference>
<dbReference type="PANTHER" id="PTHR32093">
    <property type="entry name" value="LEUCINE-RICH REPEAT EXTENSIN-LIKE PROTEIN 3-RELATED"/>
    <property type="match status" value="1"/>
</dbReference>
<dbReference type="Gene3D" id="3.80.10.10">
    <property type="entry name" value="Ribonuclease Inhibitor"/>
    <property type="match status" value="2"/>
</dbReference>
<dbReference type="PRINTS" id="PR01217">
    <property type="entry name" value="PRICHEXTENSN"/>
</dbReference>
<keyword evidence="2" id="KW-0964">Secreted</keyword>
<gene>
    <name evidence="7" type="ORF">CQW23_03611</name>
</gene>
<comment type="caution">
    <text evidence="7">The sequence shown here is derived from an EMBL/GenBank/DDBJ whole genome shotgun (WGS) entry which is preliminary data.</text>
</comment>
<dbReference type="PANTHER" id="PTHR32093:SF122">
    <property type="entry name" value="LEUCINE-RICH REPEAT-CONTAINING N-TERMINAL PLANT-TYPE DOMAIN-CONTAINING PROTEIN"/>
    <property type="match status" value="1"/>
</dbReference>
<feature type="compositionally biased region" description="Pro residues" evidence="6">
    <location>
        <begin position="70"/>
        <end position="123"/>
    </location>
</feature>
<evidence type="ECO:0000313" key="7">
    <source>
        <dbReference type="EMBL" id="PHT55125.1"/>
    </source>
</evidence>
<dbReference type="Pfam" id="PF00560">
    <property type="entry name" value="LRR_1"/>
    <property type="match status" value="3"/>
</dbReference>
<dbReference type="GO" id="GO:0005576">
    <property type="term" value="C:extracellular region"/>
    <property type="evidence" value="ECO:0007669"/>
    <property type="project" value="UniProtKB-SubCell"/>
</dbReference>
<proteinExistence type="predicted"/>
<sequence length="496" mass="55260">MRARILFCTHIISTTQSLLLLIFFVSNYSSFCHATALTSAGKNGREATEIIVIDVPIIAPAYPPNGDDPYSPPPQEPLCPLPPPPPPLPEPICPSPMPPPPPPLPTPPRPPKVKSPPKPPPSMPNDVLASAISVIQRFRKTITDDPFNITGTWVGKDICKDKTKYKGFICYKNRVVSVNFNGYNLKGNPLSLKNFIDGIKTLVIVHLNSNNFTGEIPTEISSQKIPKLFELDLSNNKFGGSFPKAVLGATNLTYLDLRFNFLTGPVDPRVFKLDLDVLFLNDNYFSGKIPETIGRTAALFLTLANNQFTGEIPKSIGQAKENLLEVLFLNNQLSGCLPYEIGMLRLATVFDASMNKLTGPIPQSFGCLRDMELLNLSYNQLYGEVPETLCKLSNLEELTLKYNYFTQVGPECRKRIEENVLDVSMNCIIDLDNQRNPDECEAFFLKKFQCPDMKSLTYVPCNVHEFSPRKINSVGRHQRDAKARSTTYAAINKPHL</sequence>
<organism evidence="7 8">
    <name type="scientific">Capsicum baccatum</name>
    <name type="common">Peruvian pepper</name>
    <dbReference type="NCBI Taxonomy" id="33114"/>
    <lineage>
        <taxon>Eukaryota</taxon>
        <taxon>Viridiplantae</taxon>
        <taxon>Streptophyta</taxon>
        <taxon>Embryophyta</taxon>
        <taxon>Tracheophyta</taxon>
        <taxon>Spermatophyta</taxon>
        <taxon>Magnoliopsida</taxon>
        <taxon>eudicotyledons</taxon>
        <taxon>Gunneridae</taxon>
        <taxon>Pentapetalae</taxon>
        <taxon>asterids</taxon>
        <taxon>lamiids</taxon>
        <taxon>Solanales</taxon>
        <taxon>Solanaceae</taxon>
        <taxon>Solanoideae</taxon>
        <taxon>Capsiceae</taxon>
        <taxon>Capsicum</taxon>
    </lineage>
</organism>
<dbReference type="InterPro" id="IPR001611">
    <property type="entry name" value="Leu-rich_rpt"/>
</dbReference>
<protein>
    <submittedName>
        <fullName evidence="7">Uncharacterized protein</fullName>
    </submittedName>
</protein>
<dbReference type="InterPro" id="IPR032675">
    <property type="entry name" value="LRR_dom_sf"/>
</dbReference>
<evidence type="ECO:0000256" key="2">
    <source>
        <dbReference type="ARBA" id="ARBA00022525"/>
    </source>
</evidence>
<name>A0A2G2XCB3_CAPBA</name>
<comment type="subcellular location">
    <subcellularLocation>
        <location evidence="1">Secreted</location>
    </subcellularLocation>
</comment>
<dbReference type="EMBL" id="MLFT02000002">
    <property type="protein sequence ID" value="PHT55125.1"/>
    <property type="molecule type" value="Genomic_DNA"/>
</dbReference>
<dbReference type="OrthoDB" id="676979at2759"/>
<keyword evidence="5" id="KW-0677">Repeat</keyword>
<evidence type="ECO:0000256" key="3">
    <source>
        <dbReference type="ARBA" id="ARBA00022614"/>
    </source>
</evidence>